<reference evidence="4" key="2">
    <citation type="submission" date="2015-02" db="EMBL/GenBank/DDBJ databases">
        <authorList>
            <person name="Chooi Y.-H."/>
        </authorList>
    </citation>
    <scope>NUCLEOTIDE SEQUENCE</scope>
    <source>
        <tissue evidence="4">Seedling</tissue>
    </source>
</reference>
<evidence type="ECO:0000313" key="4">
    <source>
        <dbReference type="EMBL" id="KOM32636.1"/>
    </source>
</evidence>
<accession>A0A0L9TQ81</accession>
<protein>
    <recommendedName>
        <fullName evidence="2">DUF7054 domain-containing protein</fullName>
    </recommendedName>
</protein>
<dbReference type="PANTHER" id="PTHR33270">
    <property type="entry name" value="BNAC05G50380D PROTEIN"/>
    <property type="match status" value="1"/>
</dbReference>
<dbReference type="EMBL" id="CM003371">
    <property type="protein sequence ID" value="KOM32636.1"/>
    <property type="molecule type" value="Genomic_DNA"/>
</dbReference>
<dbReference type="Pfam" id="PF23156">
    <property type="entry name" value="DUF7054"/>
    <property type="match status" value="1"/>
</dbReference>
<dbReference type="Gramene" id="KOM32636">
    <property type="protein sequence ID" value="KOM32636"/>
    <property type="gene ID" value="LR48_Vigan01g219200"/>
</dbReference>
<dbReference type="KEGG" id="var:108341593"/>
<dbReference type="OMA" id="KNTHPNC"/>
<dbReference type="Proteomes" id="UP000053144">
    <property type="component" value="Chromosome 1"/>
</dbReference>
<name>A0A0L9TQ81_PHAAN</name>
<evidence type="ECO:0000313" key="3">
    <source>
        <dbReference type="EMBL" id="KAG2408313.1"/>
    </source>
</evidence>
<reference evidence="5" key="1">
    <citation type="journal article" date="2015" name="Proc. Natl. Acad. Sci. U.S.A.">
        <title>Genome sequencing of adzuki bean (Vigna angularis) provides insight into high starch and low fat accumulation and domestication.</title>
        <authorList>
            <person name="Yang K."/>
            <person name="Tian Z."/>
            <person name="Chen C."/>
            <person name="Luo L."/>
            <person name="Zhao B."/>
            <person name="Wang Z."/>
            <person name="Yu L."/>
            <person name="Li Y."/>
            <person name="Sun Y."/>
            <person name="Li W."/>
            <person name="Chen Y."/>
            <person name="Li Y."/>
            <person name="Zhang Y."/>
            <person name="Ai D."/>
            <person name="Zhao J."/>
            <person name="Shang C."/>
            <person name="Ma Y."/>
            <person name="Wu B."/>
            <person name="Wang M."/>
            <person name="Gao L."/>
            <person name="Sun D."/>
            <person name="Zhang P."/>
            <person name="Guo F."/>
            <person name="Wang W."/>
            <person name="Li Y."/>
            <person name="Wang J."/>
            <person name="Varshney R.K."/>
            <person name="Wang J."/>
            <person name="Ling H.Q."/>
            <person name="Wan P."/>
        </authorList>
    </citation>
    <scope>NUCLEOTIDE SEQUENCE</scope>
    <source>
        <strain evidence="5">cv. Jingnong 6</strain>
    </source>
</reference>
<evidence type="ECO:0000313" key="6">
    <source>
        <dbReference type="Proteomes" id="UP000743370"/>
    </source>
</evidence>
<evidence type="ECO:0000259" key="2">
    <source>
        <dbReference type="Pfam" id="PF23156"/>
    </source>
</evidence>
<dbReference type="STRING" id="3914.A0A0L9TQ81"/>
<evidence type="ECO:0000256" key="1">
    <source>
        <dbReference type="SAM" id="MobiDB-lite"/>
    </source>
</evidence>
<gene>
    <name evidence="3" type="ORF">HKW66_Vig0031350</name>
    <name evidence="4" type="ORF">LR48_Vigan01g219200</name>
</gene>
<sequence length="163" mass="18288">MTSVSPGHRRKFSGKDPPSSLRSEKHWSGVRRFALTLKVPLHNSESFHRPSKVLLNVSIEKGVGAVQVVISPEDTVADLIKAALASYKKEKRRPLLKNNDHKCYDLHYSSFALQSLKADEKLMNLGSRNFFLCSKPTSSSCSEKENMAIDSAFPWMVFVPLLL</sequence>
<dbReference type="AlphaFoldDB" id="A0A0L9TQ81"/>
<dbReference type="EMBL" id="JABFOF010000001">
    <property type="protein sequence ID" value="KAG2408313.1"/>
    <property type="molecule type" value="Genomic_DNA"/>
</dbReference>
<proteinExistence type="predicted"/>
<evidence type="ECO:0000313" key="5">
    <source>
        <dbReference type="Proteomes" id="UP000053144"/>
    </source>
</evidence>
<feature type="domain" description="DUF7054" evidence="2">
    <location>
        <begin position="50"/>
        <end position="133"/>
    </location>
</feature>
<dbReference type="InterPro" id="IPR055482">
    <property type="entry name" value="DUF7054"/>
</dbReference>
<dbReference type="OrthoDB" id="651546at2759"/>
<dbReference type="Proteomes" id="UP000743370">
    <property type="component" value="Unassembled WGS sequence"/>
</dbReference>
<reference evidence="3 6" key="3">
    <citation type="submission" date="2020-05" db="EMBL/GenBank/DDBJ databases">
        <title>Vigna angularis (adzuki bean) Var. LongXiaoDou No. 4 denovo assembly.</title>
        <authorList>
            <person name="Xiang H."/>
        </authorList>
    </citation>
    <scope>NUCLEOTIDE SEQUENCE [LARGE SCALE GENOMIC DNA]</scope>
    <source>
        <tissue evidence="3">Leaf</tissue>
    </source>
</reference>
<feature type="region of interest" description="Disordered" evidence="1">
    <location>
        <begin position="1"/>
        <end position="24"/>
    </location>
</feature>
<dbReference type="PANTHER" id="PTHR33270:SF7">
    <property type="entry name" value="SNRNP25 UBIQUITIN-LIKE DOMAIN-CONTAINING PROTEIN"/>
    <property type="match status" value="1"/>
</dbReference>
<dbReference type="InterPro" id="IPR040358">
    <property type="entry name" value="At4g22758-like"/>
</dbReference>
<organism evidence="4 5">
    <name type="scientific">Phaseolus angularis</name>
    <name type="common">Azuki bean</name>
    <name type="synonym">Vigna angularis</name>
    <dbReference type="NCBI Taxonomy" id="3914"/>
    <lineage>
        <taxon>Eukaryota</taxon>
        <taxon>Viridiplantae</taxon>
        <taxon>Streptophyta</taxon>
        <taxon>Embryophyta</taxon>
        <taxon>Tracheophyta</taxon>
        <taxon>Spermatophyta</taxon>
        <taxon>Magnoliopsida</taxon>
        <taxon>eudicotyledons</taxon>
        <taxon>Gunneridae</taxon>
        <taxon>Pentapetalae</taxon>
        <taxon>rosids</taxon>
        <taxon>fabids</taxon>
        <taxon>Fabales</taxon>
        <taxon>Fabaceae</taxon>
        <taxon>Papilionoideae</taxon>
        <taxon>50 kb inversion clade</taxon>
        <taxon>NPAAA clade</taxon>
        <taxon>indigoferoid/millettioid clade</taxon>
        <taxon>Phaseoleae</taxon>
        <taxon>Vigna</taxon>
    </lineage>
</organism>